<name>A0ABV5SP63_9MICO</name>
<reference evidence="3 4" key="1">
    <citation type="submission" date="2024-09" db="EMBL/GenBank/DDBJ databases">
        <authorList>
            <person name="Sun Q."/>
            <person name="Mori K."/>
        </authorList>
    </citation>
    <scope>NUCLEOTIDE SEQUENCE [LARGE SCALE GENOMIC DNA]</scope>
    <source>
        <strain evidence="3 4">JCM 14321</strain>
    </source>
</reference>
<feature type="transmembrane region" description="Helical" evidence="2">
    <location>
        <begin position="145"/>
        <end position="167"/>
    </location>
</feature>
<evidence type="ECO:0000256" key="1">
    <source>
        <dbReference type="SAM" id="MobiDB-lite"/>
    </source>
</evidence>
<dbReference type="Proteomes" id="UP001589667">
    <property type="component" value="Unassembled WGS sequence"/>
</dbReference>
<sequence>MTRDEAARQHHSGRADEAATGAAAPQPPVAPPAPPADERPRPRYGEYAPEGWTWQPPADPSPAQAPDAPAPVVGAAPVPAYPQPGAVARPTDRAWTVALLVFGAMGAIYNVLSLVALPSSMVRSLTLTASMFGTTPPSEFVPGPAAPVAIAVGVIAQFALWFGALLWSRARMRAGASSWWIPLLAGVAAFIVVMAVTYVVAFSDPALVEFLLTPPSTTP</sequence>
<gene>
    <name evidence="3" type="ORF">ACFFQV_06675</name>
</gene>
<dbReference type="Pfam" id="PF19779">
    <property type="entry name" value="DUF6264"/>
    <property type="match status" value="1"/>
</dbReference>
<feature type="region of interest" description="Disordered" evidence="1">
    <location>
        <begin position="1"/>
        <end position="76"/>
    </location>
</feature>
<evidence type="ECO:0000313" key="4">
    <source>
        <dbReference type="Proteomes" id="UP001589667"/>
    </source>
</evidence>
<accession>A0ABV5SP63</accession>
<comment type="caution">
    <text evidence="3">The sequence shown here is derived from an EMBL/GenBank/DDBJ whole genome shotgun (WGS) entry which is preliminary data.</text>
</comment>
<dbReference type="InterPro" id="IPR046231">
    <property type="entry name" value="DUF6264"/>
</dbReference>
<dbReference type="EMBL" id="JBHMBL010000001">
    <property type="protein sequence ID" value="MFB9641972.1"/>
    <property type="molecule type" value="Genomic_DNA"/>
</dbReference>
<keyword evidence="2" id="KW-0472">Membrane</keyword>
<proteinExistence type="predicted"/>
<feature type="transmembrane region" description="Helical" evidence="2">
    <location>
        <begin position="179"/>
        <end position="201"/>
    </location>
</feature>
<keyword evidence="2" id="KW-1133">Transmembrane helix</keyword>
<dbReference type="RefSeq" id="WP_157424728.1">
    <property type="nucleotide sequence ID" value="NZ_BAAANI010000007.1"/>
</dbReference>
<feature type="compositionally biased region" description="Basic and acidic residues" evidence="1">
    <location>
        <begin position="1"/>
        <end position="17"/>
    </location>
</feature>
<protein>
    <submittedName>
        <fullName evidence="3">DUF6264 family protein</fullName>
    </submittedName>
</protein>
<keyword evidence="4" id="KW-1185">Reference proteome</keyword>
<feature type="transmembrane region" description="Helical" evidence="2">
    <location>
        <begin position="97"/>
        <end position="117"/>
    </location>
</feature>
<evidence type="ECO:0000256" key="2">
    <source>
        <dbReference type="SAM" id="Phobius"/>
    </source>
</evidence>
<feature type="compositionally biased region" description="Pro residues" evidence="1">
    <location>
        <begin position="25"/>
        <end position="35"/>
    </location>
</feature>
<feature type="compositionally biased region" description="Low complexity" evidence="1">
    <location>
        <begin position="61"/>
        <end position="76"/>
    </location>
</feature>
<keyword evidence="2" id="KW-0812">Transmembrane</keyword>
<evidence type="ECO:0000313" key="3">
    <source>
        <dbReference type="EMBL" id="MFB9641972.1"/>
    </source>
</evidence>
<organism evidence="3 4">
    <name type="scientific">Agromyces lapidis</name>
    <dbReference type="NCBI Taxonomy" id="279574"/>
    <lineage>
        <taxon>Bacteria</taxon>
        <taxon>Bacillati</taxon>
        <taxon>Actinomycetota</taxon>
        <taxon>Actinomycetes</taxon>
        <taxon>Micrococcales</taxon>
        <taxon>Microbacteriaceae</taxon>
        <taxon>Agromyces</taxon>
    </lineage>
</organism>